<sequence length="172" mass="19206">MGELESLRAEVKCLQREIEELSIDEVTGIAGRRALDRELIQQFARGRRSGRDVGVLMIDIDHFKRFNDEYGHAVGDTVLRDVAQAIALQVRESDTVGRYGGEELVVCIDATKDIEKFAERLRQRVEALPYGVTISIGCAVSRGCDREAGDTLNRADKALYRAKRAGRNRVAL</sequence>
<dbReference type="InterPro" id="IPR029787">
    <property type="entry name" value="Nucleotide_cyclase"/>
</dbReference>
<dbReference type="AlphaFoldDB" id="A0A0F9QV83"/>
<dbReference type="GO" id="GO:0052621">
    <property type="term" value="F:diguanylate cyclase activity"/>
    <property type="evidence" value="ECO:0007669"/>
    <property type="project" value="TreeGrafter"/>
</dbReference>
<dbReference type="NCBIfam" id="TIGR00254">
    <property type="entry name" value="GGDEF"/>
    <property type="match status" value="1"/>
</dbReference>
<dbReference type="InterPro" id="IPR000160">
    <property type="entry name" value="GGDEF_dom"/>
</dbReference>
<dbReference type="SUPFAM" id="SSF55073">
    <property type="entry name" value="Nucleotide cyclase"/>
    <property type="match status" value="1"/>
</dbReference>
<dbReference type="SMART" id="SM00267">
    <property type="entry name" value="GGDEF"/>
    <property type="match status" value="1"/>
</dbReference>
<dbReference type="PANTHER" id="PTHR45138">
    <property type="entry name" value="REGULATORY COMPONENTS OF SENSORY TRANSDUCTION SYSTEM"/>
    <property type="match status" value="1"/>
</dbReference>
<dbReference type="FunFam" id="3.30.70.270:FF:000001">
    <property type="entry name" value="Diguanylate cyclase domain protein"/>
    <property type="match status" value="1"/>
</dbReference>
<reference evidence="2" key="1">
    <citation type="journal article" date="2015" name="Nature">
        <title>Complex archaea that bridge the gap between prokaryotes and eukaryotes.</title>
        <authorList>
            <person name="Spang A."/>
            <person name="Saw J.H."/>
            <person name="Jorgensen S.L."/>
            <person name="Zaremba-Niedzwiedzka K."/>
            <person name="Martijn J."/>
            <person name="Lind A.E."/>
            <person name="van Eijk R."/>
            <person name="Schleper C."/>
            <person name="Guy L."/>
            <person name="Ettema T.J."/>
        </authorList>
    </citation>
    <scope>NUCLEOTIDE SEQUENCE</scope>
</reference>
<dbReference type="GO" id="GO:1902201">
    <property type="term" value="P:negative regulation of bacterial-type flagellum-dependent cell motility"/>
    <property type="evidence" value="ECO:0007669"/>
    <property type="project" value="TreeGrafter"/>
</dbReference>
<name>A0A0F9QV83_9ZZZZ</name>
<dbReference type="InterPro" id="IPR043128">
    <property type="entry name" value="Rev_trsase/Diguanyl_cyclase"/>
</dbReference>
<dbReference type="PROSITE" id="PS50887">
    <property type="entry name" value="GGDEF"/>
    <property type="match status" value="1"/>
</dbReference>
<gene>
    <name evidence="2" type="ORF">LCGC14_0674410</name>
</gene>
<feature type="domain" description="GGDEF" evidence="1">
    <location>
        <begin position="51"/>
        <end position="172"/>
    </location>
</feature>
<dbReference type="Gene3D" id="3.30.70.270">
    <property type="match status" value="1"/>
</dbReference>
<proteinExistence type="predicted"/>
<dbReference type="InterPro" id="IPR050469">
    <property type="entry name" value="Diguanylate_Cyclase"/>
</dbReference>
<accession>A0A0F9QV83</accession>
<dbReference type="GO" id="GO:0005886">
    <property type="term" value="C:plasma membrane"/>
    <property type="evidence" value="ECO:0007669"/>
    <property type="project" value="TreeGrafter"/>
</dbReference>
<dbReference type="PANTHER" id="PTHR45138:SF9">
    <property type="entry name" value="DIGUANYLATE CYCLASE DGCM-RELATED"/>
    <property type="match status" value="1"/>
</dbReference>
<dbReference type="CDD" id="cd01949">
    <property type="entry name" value="GGDEF"/>
    <property type="match status" value="1"/>
</dbReference>
<dbReference type="GO" id="GO:0043709">
    <property type="term" value="P:cell adhesion involved in single-species biofilm formation"/>
    <property type="evidence" value="ECO:0007669"/>
    <property type="project" value="TreeGrafter"/>
</dbReference>
<organism evidence="2">
    <name type="scientific">marine sediment metagenome</name>
    <dbReference type="NCBI Taxonomy" id="412755"/>
    <lineage>
        <taxon>unclassified sequences</taxon>
        <taxon>metagenomes</taxon>
        <taxon>ecological metagenomes</taxon>
    </lineage>
</organism>
<comment type="caution">
    <text evidence="2">The sequence shown here is derived from an EMBL/GenBank/DDBJ whole genome shotgun (WGS) entry which is preliminary data.</text>
</comment>
<evidence type="ECO:0000313" key="2">
    <source>
        <dbReference type="EMBL" id="KKN46324.1"/>
    </source>
</evidence>
<dbReference type="EMBL" id="LAZR01001337">
    <property type="protein sequence ID" value="KKN46324.1"/>
    <property type="molecule type" value="Genomic_DNA"/>
</dbReference>
<evidence type="ECO:0000259" key="1">
    <source>
        <dbReference type="PROSITE" id="PS50887"/>
    </source>
</evidence>
<dbReference type="Pfam" id="PF00990">
    <property type="entry name" value="GGDEF"/>
    <property type="match status" value="1"/>
</dbReference>
<protein>
    <recommendedName>
        <fullName evidence="1">GGDEF domain-containing protein</fullName>
    </recommendedName>
</protein>